<dbReference type="Proteomes" id="UP000319663">
    <property type="component" value="Unassembled WGS sequence"/>
</dbReference>
<protein>
    <submittedName>
        <fullName evidence="1">Uncharacterized protein</fullName>
    </submittedName>
</protein>
<gene>
    <name evidence="1" type="ORF">MPDQ_005154</name>
</gene>
<dbReference type="AlphaFoldDB" id="A0A507R0D7"/>
<organism evidence="1 2">
    <name type="scientific">Monascus purpureus</name>
    <name type="common">Red mold</name>
    <name type="synonym">Monascus anka</name>
    <dbReference type="NCBI Taxonomy" id="5098"/>
    <lineage>
        <taxon>Eukaryota</taxon>
        <taxon>Fungi</taxon>
        <taxon>Dikarya</taxon>
        <taxon>Ascomycota</taxon>
        <taxon>Pezizomycotina</taxon>
        <taxon>Eurotiomycetes</taxon>
        <taxon>Eurotiomycetidae</taxon>
        <taxon>Eurotiales</taxon>
        <taxon>Aspergillaceae</taxon>
        <taxon>Monascus</taxon>
    </lineage>
</organism>
<comment type="caution">
    <text evidence="1">The sequence shown here is derived from an EMBL/GenBank/DDBJ whole genome shotgun (WGS) entry which is preliminary data.</text>
</comment>
<keyword evidence="2" id="KW-1185">Reference proteome</keyword>
<sequence>MDKQSVKKESWESLSSHFSNLDISLSQDSCYSSDGTSVTSNVSTAARSSAVPSFISAAASSLPPFLNSIFKKPYEVGGEDSGSESGYGSDSYDYESDISIVDAETFSEDEEDDDLYYVPSWDERSKMVHSHTNADKSIDESFIGFESSVRFDSNVSYIDPPALQEEQEDTAPEMTFHEMMEIARNSGNFRLLKDDPVNTSYGTYHDIDSAIVEELEEHTRDIIDLDKRLFVAYMNGMNGIPDECRSHLRRRVIDCRRGRLRSPFFDENSDSASGVYLDQVLRHVIGIFPNLVVKEEFDELVTLREEKLALEHQSDPAPEAIQRCAEALLGKIEHLLSERLAKGNVDIGDDEISFFAGGIAYALENWCLYTHN</sequence>
<evidence type="ECO:0000313" key="1">
    <source>
        <dbReference type="EMBL" id="TQB74097.1"/>
    </source>
</evidence>
<proteinExistence type="predicted"/>
<dbReference type="EMBL" id="VIFY01000035">
    <property type="protein sequence ID" value="TQB74097.1"/>
    <property type="molecule type" value="Genomic_DNA"/>
</dbReference>
<name>A0A507R0D7_MONPU</name>
<dbReference type="OrthoDB" id="4199007at2759"/>
<evidence type="ECO:0000313" key="2">
    <source>
        <dbReference type="Proteomes" id="UP000319663"/>
    </source>
</evidence>
<reference evidence="1 2" key="1">
    <citation type="submission" date="2019-06" db="EMBL/GenBank/DDBJ databases">
        <title>Wine fermentation using esterase from Monascus purpureus.</title>
        <authorList>
            <person name="Geng C."/>
            <person name="Zhang Y."/>
        </authorList>
    </citation>
    <scope>NUCLEOTIDE SEQUENCE [LARGE SCALE GENOMIC DNA]</scope>
    <source>
        <strain evidence="1">HQ1</strain>
    </source>
</reference>
<accession>A0A507R0D7</accession>